<dbReference type="GO" id="GO:0045892">
    <property type="term" value="P:negative regulation of DNA-templated transcription"/>
    <property type="evidence" value="ECO:0007669"/>
    <property type="project" value="TreeGrafter"/>
</dbReference>
<feature type="binding site" evidence="7">
    <location>
        <position position="102"/>
    </location>
    <ligand>
        <name>Zn(2+)</name>
        <dbReference type="ChEBI" id="CHEBI:29105"/>
    </ligand>
</feature>
<dbReference type="RefSeq" id="WP_135152142.1">
    <property type="nucleotide sequence ID" value="NZ_SOMN01000011.1"/>
</dbReference>
<comment type="cofactor">
    <cofactor evidence="7">
        <name>Zn(2+)</name>
        <dbReference type="ChEBI" id="CHEBI:29105"/>
    </cofactor>
    <text evidence="7">Binds 1 zinc ion per subunit.</text>
</comment>
<evidence type="ECO:0000256" key="6">
    <source>
        <dbReference type="ARBA" id="ARBA00023163"/>
    </source>
</evidence>
<dbReference type="GO" id="GO:0003700">
    <property type="term" value="F:DNA-binding transcription factor activity"/>
    <property type="evidence" value="ECO:0007669"/>
    <property type="project" value="InterPro"/>
</dbReference>
<dbReference type="GO" id="GO:0000976">
    <property type="term" value="F:transcription cis-regulatory region binding"/>
    <property type="evidence" value="ECO:0007669"/>
    <property type="project" value="TreeGrafter"/>
</dbReference>
<dbReference type="Gene3D" id="1.10.10.10">
    <property type="entry name" value="Winged helix-like DNA-binding domain superfamily/Winged helix DNA-binding domain"/>
    <property type="match status" value="1"/>
</dbReference>
<dbReference type="GO" id="GO:1900376">
    <property type="term" value="P:regulation of secondary metabolite biosynthetic process"/>
    <property type="evidence" value="ECO:0007669"/>
    <property type="project" value="TreeGrafter"/>
</dbReference>
<dbReference type="InterPro" id="IPR002481">
    <property type="entry name" value="FUR"/>
</dbReference>
<dbReference type="PANTHER" id="PTHR33202">
    <property type="entry name" value="ZINC UPTAKE REGULATION PROTEIN"/>
    <property type="match status" value="1"/>
</dbReference>
<proteinExistence type="inferred from homology"/>
<evidence type="ECO:0000256" key="7">
    <source>
        <dbReference type="PIRSR" id="PIRSR602481-1"/>
    </source>
</evidence>
<keyword evidence="7" id="KW-0479">Metal-binding</keyword>
<comment type="similarity">
    <text evidence="1">Belongs to the Fur family.</text>
</comment>
<evidence type="ECO:0000256" key="3">
    <source>
        <dbReference type="ARBA" id="ARBA00022833"/>
    </source>
</evidence>
<feature type="binding site" evidence="7">
    <location>
        <position position="105"/>
    </location>
    <ligand>
        <name>Zn(2+)</name>
        <dbReference type="ChEBI" id="CHEBI:29105"/>
    </ligand>
</feature>
<feature type="binding site" evidence="7">
    <location>
        <position position="142"/>
    </location>
    <ligand>
        <name>Zn(2+)</name>
        <dbReference type="ChEBI" id="CHEBI:29105"/>
    </ligand>
</feature>
<keyword evidence="6" id="KW-0804">Transcription</keyword>
<evidence type="ECO:0000313" key="9">
    <source>
        <dbReference type="EMBL" id="TFE26915.1"/>
    </source>
</evidence>
<dbReference type="InterPro" id="IPR043135">
    <property type="entry name" value="Fur_C"/>
</dbReference>
<evidence type="ECO:0000256" key="8">
    <source>
        <dbReference type="PIRSR" id="PIRSR602481-2"/>
    </source>
</evidence>
<dbReference type="Gene3D" id="3.30.1490.190">
    <property type="match status" value="1"/>
</dbReference>
<comment type="caution">
    <text evidence="9">The sequence shown here is derived from an EMBL/GenBank/DDBJ whole genome shotgun (WGS) entry which is preliminary data.</text>
</comment>
<evidence type="ECO:0000256" key="2">
    <source>
        <dbReference type="ARBA" id="ARBA00022491"/>
    </source>
</evidence>
<protein>
    <submittedName>
        <fullName evidence="9">Transcriptional repressor</fullName>
    </submittedName>
</protein>
<dbReference type="SUPFAM" id="SSF46785">
    <property type="entry name" value="Winged helix' DNA-binding domain"/>
    <property type="match status" value="1"/>
</dbReference>
<keyword evidence="5" id="KW-0238">DNA-binding</keyword>
<evidence type="ECO:0000256" key="4">
    <source>
        <dbReference type="ARBA" id="ARBA00023015"/>
    </source>
</evidence>
<dbReference type="InterPro" id="IPR036390">
    <property type="entry name" value="WH_DNA-bd_sf"/>
</dbReference>
<reference evidence="9 10" key="1">
    <citation type="submission" date="2019-03" db="EMBL/GenBank/DDBJ databases">
        <title>Cohnella endophytica sp. nov., a novel endophytic bacterium isolated from bark of Sonneratia apetala.</title>
        <authorList>
            <person name="Tuo L."/>
        </authorList>
    </citation>
    <scope>NUCLEOTIDE SEQUENCE [LARGE SCALE GENOMIC DNA]</scope>
    <source>
        <strain evidence="9 10">CCTCC AB 208254</strain>
    </source>
</reference>
<dbReference type="InterPro" id="IPR036388">
    <property type="entry name" value="WH-like_DNA-bd_sf"/>
</dbReference>
<name>A0A4Y8M2L1_9BACL</name>
<keyword evidence="3 7" id="KW-0862">Zinc</keyword>
<feature type="binding site" evidence="8">
    <location>
        <position position="131"/>
    </location>
    <ligand>
        <name>Fe cation</name>
        <dbReference type="ChEBI" id="CHEBI:24875"/>
    </ligand>
</feature>
<evidence type="ECO:0000313" key="10">
    <source>
        <dbReference type="Proteomes" id="UP000297900"/>
    </source>
</evidence>
<feature type="binding site" evidence="8">
    <location>
        <position position="118"/>
    </location>
    <ligand>
        <name>Fe cation</name>
        <dbReference type="ChEBI" id="CHEBI:24875"/>
    </ligand>
</feature>
<dbReference type="Pfam" id="PF01475">
    <property type="entry name" value="FUR"/>
    <property type="match status" value="1"/>
</dbReference>
<organism evidence="9 10">
    <name type="scientific">Cohnella luojiensis</name>
    <dbReference type="NCBI Taxonomy" id="652876"/>
    <lineage>
        <taxon>Bacteria</taxon>
        <taxon>Bacillati</taxon>
        <taxon>Bacillota</taxon>
        <taxon>Bacilli</taxon>
        <taxon>Bacillales</taxon>
        <taxon>Paenibacillaceae</taxon>
        <taxon>Cohnella</taxon>
    </lineage>
</organism>
<evidence type="ECO:0000256" key="5">
    <source>
        <dbReference type="ARBA" id="ARBA00023125"/>
    </source>
</evidence>
<feature type="binding site" evidence="7">
    <location>
        <position position="139"/>
    </location>
    <ligand>
        <name>Zn(2+)</name>
        <dbReference type="ChEBI" id="CHEBI:29105"/>
    </ligand>
</feature>
<dbReference type="Proteomes" id="UP000297900">
    <property type="component" value="Unassembled WGS sequence"/>
</dbReference>
<sequence>MEYPVEQIIRMISRNGLRITEQRRSIARLFAEASDLLTPMQVYHDLGSKHRGLSYDTVYRNLKLLQEMGVLEPFYNKDGVKFGINRNSSDADAVSGQHHFVCMSCDIVYPFESVCASETPQLPAAFKAVMHRHEVLGYCPDCSHF</sequence>
<dbReference type="PANTHER" id="PTHR33202:SF7">
    <property type="entry name" value="FERRIC UPTAKE REGULATION PROTEIN"/>
    <property type="match status" value="1"/>
</dbReference>
<keyword evidence="4" id="KW-0805">Transcription regulation</keyword>
<keyword evidence="8" id="KW-0408">Iron</keyword>
<dbReference type="AlphaFoldDB" id="A0A4Y8M2L1"/>
<accession>A0A4Y8M2L1</accession>
<evidence type="ECO:0000256" key="1">
    <source>
        <dbReference type="ARBA" id="ARBA00007957"/>
    </source>
</evidence>
<comment type="cofactor">
    <cofactor evidence="8">
        <name>Mn(2+)</name>
        <dbReference type="ChEBI" id="CHEBI:29035"/>
    </cofactor>
    <cofactor evidence="8">
        <name>Fe(2+)</name>
        <dbReference type="ChEBI" id="CHEBI:29033"/>
    </cofactor>
    <text evidence="8">Binds 1 Mn(2+) or Fe(2+) ion per subunit.</text>
</comment>
<keyword evidence="10" id="KW-1185">Reference proteome</keyword>
<gene>
    <name evidence="9" type="ORF">E2980_10475</name>
</gene>
<dbReference type="OrthoDB" id="8659436at2"/>
<keyword evidence="2" id="KW-0678">Repressor</keyword>
<dbReference type="GO" id="GO:0008270">
    <property type="term" value="F:zinc ion binding"/>
    <property type="evidence" value="ECO:0007669"/>
    <property type="project" value="TreeGrafter"/>
</dbReference>
<dbReference type="EMBL" id="SOMN01000011">
    <property type="protein sequence ID" value="TFE26915.1"/>
    <property type="molecule type" value="Genomic_DNA"/>
</dbReference>